<dbReference type="Gene3D" id="3.40.50.1470">
    <property type="entry name" value="Peptidyl-tRNA hydrolase"/>
    <property type="match status" value="1"/>
</dbReference>
<dbReference type="PANTHER" id="PTHR17224:SF1">
    <property type="entry name" value="PEPTIDYL-TRNA HYDROLASE"/>
    <property type="match status" value="1"/>
</dbReference>
<evidence type="ECO:0000256" key="1">
    <source>
        <dbReference type="ARBA" id="ARBA00013260"/>
    </source>
</evidence>
<dbReference type="GO" id="GO:0004045">
    <property type="term" value="F:peptidyl-tRNA hydrolase activity"/>
    <property type="evidence" value="ECO:0007669"/>
    <property type="project" value="UniProtKB-EC"/>
</dbReference>
<keyword evidence="4" id="KW-0694">RNA-binding</keyword>
<dbReference type="Pfam" id="PF01195">
    <property type="entry name" value="Pept_tRNA_hydro"/>
    <property type="match status" value="1"/>
</dbReference>
<evidence type="ECO:0000256" key="2">
    <source>
        <dbReference type="ARBA" id="ARBA00022555"/>
    </source>
</evidence>
<dbReference type="Proteomes" id="UP000264062">
    <property type="component" value="Unassembled WGS sequence"/>
</dbReference>
<dbReference type="SUPFAM" id="SSF53178">
    <property type="entry name" value="Peptidyl-tRNA hydrolase-like"/>
    <property type="match status" value="1"/>
</dbReference>
<sequence>MKESVLLIKPSTYMNNSGIAVIQAMEQFPIAVSDIVAVVDDFNIPEGVLRLREKGSAGGHNGLKSIIYHLGSEDFARLRIGIGVDNSSKDRDFVLGEFENISTLKNIVEESVSAMEKIIELGTIKAMNCVNKKKDDDTSKTGGES</sequence>
<dbReference type="AlphaFoldDB" id="A0A350H9N1"/>
<dbReference type="EC" id="3.1.1.29" evidence="1"/>
<evidence type="ECO:0000256" key="3">
    <source>
        <dbReference type="ARBA" id="ARBA00022801"/>
    </source>
</evidence>
<dbReference type="PANTHER" id="PTHR17224">
    <property type="entry name" value="PEPTIDYL-TRNA HYDROLASE"/>
    <property type="match status" value="1"/>
</dbReference>
<keyword evidence="3 7" id="KW-0378">Hydrolase</keyword>
<comment type="caution">
    <text evidence="7">The sequence shown here is derived from an EMBL/GenBank/DDBJ whole genome shotgun (WGS) entry which is preliminary data.</text>
</comment>
<reference evidence="7 8" key="1">
    <citation type="journal article" date="2018" name="Nat. Biotechnol.">
        <title>A standardized bacterial taxonomy based on genome phylogeny substantially revises the tree of life.</title>
        <authorList>
            <person name="Parks D.H."/>
            <person name="Chuvochina M."/>
            <person name="Waite D.W."/>
            <person name="Rinke C."/>
            <person name="Skarshewski A."/>
            <person name="Chaumeil P.A."/>
            <person name="Hugenholtz P."/>
        </authorList>
    </citation>
    <scope>NUCLEOTIDE SEQUENCE [LARGE SCALE GENOMIC DNA]</scope>
    <source>
        <strain evidence="7">UBA9956</strain>
    </source>
</reference>
<evidence type="ECO:0000256" key="4">
    <source>
        <dbReference type="ARBA" id="ARBA00022884"/>
    </source>
</evidence>
<dbReference type="NCBIfam" id="TIGR00447">
    <property type="entry name" value="pth"/>
    <property type="match status" value="1"/>
</dbReference>
<dbReference type="InterPro" id="IPR001328">
    <property type="entry name" value="Pept_tRNA_hydro"/>
</dbReference>
<evidence type="ECO:0000256" key="6">
    <source>
        <dbReference type="ARBA" id="ARBA00050038"/>
    </source>
</evidence>
<dbReference type="InterPro" id="IPR036416">
    <property type="entry name" value="Pept_tRNA_hydro_sf"/>
</dbReference>
<evidence type="ECO:0000313" key="7">
    <source>
        <dbReference type="EMBL" id="HAV92247.1"/>
    </source>
</evidence>
<dbReference type="GO" id="GO:0000049">
    <property type="term" value="F:tRNA binding"/>
    <property type="evidence" value="ECO:0007669"/>
    <property type="project" value="UniProtKB-KW"/>
</dbReference>
<protein>
    <recommendedName>
        <fullName evidence="6">Peptidyl-tRNA hydrolase</fullName>
        <ecNumber evidence="1">3.1.1.29</ecNumber>
    </recommendedName>
</protein>
<comment type="similarity">
    <text evidence="5">Belongs to the PTH family.</text>
</comment>
<dbReference type="PROSITE" id="PS01196">
    <property type="entry name" value="PEPT_TRNA_HYDROL_2"/>
    <property type="match status" value="1"/>
</dbReference>
<evidence type="ECO:0000256" key="5">
    <source>
        <dbReference type="ARBA" id="ARBA00038063"/>
    </source>
</evidence>
<evidence type="ECO:0000313" key="8">
    <source>
        <dbReference type="Proteomes" id="UP000264062"/>
    </source>
</evidence>
<proteinExistence type="inferred from homology"/>
<keyword evidence="2" id="KW-0820">tRNA-binding</keyword>
<organism evidence="7 8">
    <name type="scientific">candidate division WOR-3 bacterium</name>
    <dbReference type="NCBI Taxonomy" id="2052148"/>
    <lineage>
        <taxon>Bacteria</taxon>
        <taxon>Bacteria division WOR-3</taxon>
    </lineage>
</organism>
<gene>
    <name evidence="7" type="ORF">DCW38_03600</name>
</gene>
<accession>A0A350H9N1</accession>
<dbReference type="EMBL" id="DMZY01000109">
    <property type="protein sequence ID" value="HAV92247.1"/>
    <property type="molecule type" value="Genomic_DNA"/>
</dbReference>
<name>A0A350H9N1_UNCW3</name>
<dbReference type="InterPro" id="IPR018171">
    <property type="entry name" value="Pept_tRNA_hydro_CS"/>
</dbReference>